<keyword evidence="1" id="KW-0732">Signal</keyword>
<evidence type="ECO:0000313" key="3">
    <source>
        <dbReference type="Proteomes" id="UP001218231"/>
    </source>
</evidence>
<dbReference type="Gene3D" id="3.40.50.1110">
    <property type="entry name" value="SGNH hydrolase"/>
    <property type="match status" value="1"/>
</dbReference>
<accession>A0ABY7U4K7</accession>
<dbReference type="EMBL" id="CP117420">
    <property type="protein sequence ID" value="WCT80256.1"/>
    <property type="molecule type" value="Genomic_DNA"/>
</dbReference>
<evidence type="ECO:0000256" key="1">
    <source>
        <dbReference type="SAM" id="SignalP"/>
    </source>
</evidence>
<reference evidence="2 3" key="1">
    <citation type="submission" date="2023-02" db="EMBL/GenBank/DDBJ databases">
        <title>Genome sequence of Novosphingobium humi KACC 19094.</title>
        <authorList>
            <person name="Kim S."/>
            <person name="Heo J."/>
            <person name="Kwon S.-W."/>
        </authorList>
    </citation>
    <scope>NUCLEOTIDE SEQUENCE [LARGE SCALE GENOMIC DNA]</scope>
    <source>
        <strain evidence="2 3">KACC 19094</strain>
        <plasmid evidence="2 3">unnamed3</plasmid>
    </source>
</reference>
<feature type="signal peptide" evidence="1">
    <location>
        <begin position="1"/>
        <end position="21"/>
    </location>
</feature>
<dbReference type="SUPFAM" id="SSF52266">
    <property type="entry name" value="SGNH hydrolase"/>
    <property type="match status" value="1"/>
</dbReference>
<keyword evidence="3" id="KW-1185">Reference proteome</keyword>
<sequence>MTIARKLMLTMTAMGASAGQAQEAVPVAGQLHNAEAIAGFLQRLPDARMAPLSIIQIGDSHTAGDMITNGWRKAWQAEYGGAGRGASAVGRPYQGYLTWGVTARQSANWTVQAAFGRQRRADGPALGMTGFTQSARTAGATMTLSADSADFAFDRFSLCGLTGPDKGAVRVAMGDVAQDYSFAAEQTGAICYDTASPAPVMQVSITTQSERPVDLTSWESKHQGGGIILANMGVIGARLGHFARNDDAVLGVELRHARPDLLTIAFGTNEGFDPSLKIEDAEATLRAQILRIRRLLGYDVPVLLLGPPDAASSRPDVARPDMAETTTCGNGWAVPGNLARMRQMQMRVAQDMGLAFWDWQQAMGGPCSSSLWVAQGLQRGDHVHFSAEGGRRLGEALARDLDQARQSLGK</sequence>
<keyword evidence="2" id="KW-0614">Plasmid</keyword>
<proteinExistence type="predicted"/>
<protein>
    <recommendedName>
        <fullName evidence="4">GDSL-like Lipase/Acylhydrolase family protein</fullName>
    </recommendedName>
</protein>
<evidence type="ECO:0000313" key="2">
    <source>
        <dbReference type="EMBL" id="WCT80256.1"/>
    </source>
</evidence>
<name>A0ABY7U4K7_9SPHN</name>
<dbReference type="RefSeq" id="WP_273620523.1">
    <property type="nucleotide sequence ID" value="NZ_CP117420.1"/>
</dbReference>
<dbReference type="InterPro" id="IPR036514">
    <property type="entry name" value="SGNH_hydro_sf"/>
</dbReference>
<organism evidence="2 3">
    <name type="scientific">Novosphingobium humi</name>
    <dbReference type="NCBI Taxonomy" id="2282397"/>
    <lineage>
        <taxon>Bacteria</taxon>
        <taxon>Pseudomonadati</taxon>
        <taxon>Pseudomonadota</taxon>
        <taxon>Alphaproteobacteria</taxon>
        <taxon>Sphingomonadales</taxon>
        <taxon>Sphingomonadaceae</taxon>
        <taxon>Novosphingobium</taxon>
    </lineage>
</organism>
<dbReference type="Proteomes" id="UP001218231">
    <property type="component" value="Plasmid unnamed3"/>
</dbReference>
<geneLocation type="plasmid" evidence="2 3">
    <name>unnamed3</name>
</geneLocation>
<evidence type="ECO:0008006" key="4">
    <source>
        <dbReference type="Google" id="ProtNLM"/>
    </source>
</evidence>
<gene>
    <name evidence="2" type="ORF">PQ457_22045</name>
</gene>
<feature type="chain" id="PRO_5045387065" description="GDSL-like Lipase/Acylhydrolase family protein" evidence="1">
    <location>
        <begin position="22"/>
        <end position="410"/>
    </location>
</feature>
<dbReference type="Gene3D" id="2.60.120.1360">
    <property type="match status" value="1"/>
</dbReference>